<sequence length="620" mass="67429">MLTFEVEGPHVVIGDVRGAVSGAEADPAEAEVWLKPPPDMECAGTVAVDPISNRLPVVPGTWAASDVHDLEDNVPFGVMLWNTQEVGASEADAAKLLHHMEETGHSLMGCNTSEDPDHLRMIGRYSWDNKVDWNDAEAEERFEPVRELFCGPTVLFASPSCMLDSVLPHLDTVAQTKPEPQGEKSWEGNRVQFPTGVSMLGDTGAVLATFTTQEYLFGRVFMKGPGLPCIALMTFTYNAPEYVCQCAVGDAPCAPAGCTIPESAITQTEGGECAYDMEQVLPVLEGLTPAYRTVLCSQTEGLLQSMVSANVFDNHPEWLDGSMIRADMEGLLPTAIRLNRLTPETLDSSPFSWRQAHEDESIYTMLVESGYPLTYDASTYGRDYTPAMKAISLEFHHSLAAMLGYTLVGEFTPGGECPEVDCPEVEELAEAERHAAPCDVNETTGKGWTAVCEACLEFQPVSLAILLKAGATIPTGPVGTGEKSFFPSDNEAKEEKNVLDHLFETADGMYERIGRGGNARCAYHGFRAMPARQEEPEKTEEELAAEQAALEEKQQLDYANLYQATSNMVETIQVAYLSQLEAAGDDTAPPVLEPLMPVPDWYAEAEAALLEEAEGDMGLE</sequence>
<protein>
    <submittedName>
        <fullName evidence="1">Uncharacterized protein</fullName>
    </submittedName>
</protein>
<evidence type="ECO:0000313" key="1">
    <source>
        <dbReference type="EMBL" id="GIQ79489.1"/>
    </source>
</evidence>
<reference evidence="1 2" key="1">
    <citation type="journal article" date="2018" name="PLoS ONE">
        <title>The draft genome of Kipferlia bialata reveals reductive genome evolution in fornicate parasites.</title>
        <authorList>
            <person name="Tanifuji G."/>
            <person name="Takabayashi S."/>
            <person name="Kume K."/>
            <person name="Takagi M."/>
            <person name="Nakayama T."/>
            <person name="Kamikawa R."/>
            <person name="Inagaki Y."/>
            <person name="Hashimoto T."/>
        </authorList>
    </citation>
    <scope>NUCLEOTIDE SEQUENCE [LARGE SCALE GENOMIC DNA]</scope>
    <source>
        <strain evidence="1">NY0173</strain>
    </source>
</reference>
<dbReference type="AlphaFoldDB" id="A0A9K3CQ22"/>
<dbReference type="Proteomes" id="UP000265618">
    <property type="component" value="Unassembled WGS sequence"/>
</dbReference>
<gene>
    <name evidence="1" type="ORF">KIPB_000137</name>
</gene>
<comment type="caution">
    <text evidence="1">The sequence shown here is derived from an EMBL/GenBank/DDBJ whole genome shotgun (WGS) entry which is preliminary data.</text>
</comment>
<name>A0A9K3CQ22_9EUKA</name>
<proteinExistence type="predicted"/>
<accession>A0A9K3CQ22</accession>
<dbReference type="EMBL" id="BDIP01000014">
    <property type="protein sequence ID" value="GIQ79489.1"/>
    <property type="molecule type" value="Genomic_DNA"/>
</dbReference>
<organism evidence="1 2">
    <name type="scientific">Kipferlia bialata</name>
    <dbReference type="NCBI Taxonomy" id="797122"/>
    <lineage>
        <taxon>Eukaryota</taxon>
        <taxon>Metamonada</taxon>
        <taxon>Carpediemonas-like organisms</taxon>
        <taxon>Kipferlia</taxon>
    </lineage>
</organism>
<evidence type="ECO:0000313" key="2">
    <source>
        <dbReference type="Proteomes" id="UP000265618"/>
    </source>
</evidence>
<keyword evidence="2" id="KW-1185">Reference proteome</keyword>